<evidence type="ECO:0008006" key="3">
    <source>
        <dbReference type="Google" id="ProtNLM"/>
    </source>
</evidence>
<name>A0A6J4UU37_9BACT</name>
<dbReference type="EMBL" id="CADCWF010000156">
    <property type="protein sequence ID" value="CAA9559935.1"/>
    <property type="molecule type" value="Genomic_DNA"/>
</dbReference>
<evidence type="ECO:0000313" key="2">
    <source>
        <dbReference type="EMBL" id="CAA9559935.1"/>
    </source>
</evidence>
<dbReference type="AlphaFoldDB" id="A0A6J4UU37"/>
<evidence type="ECO:0000256" key="1">
    <source>
        <dbReference type="SAM" id="MobiDB-lite"/>
    </source>
</evidence>
<feature type="region of interest" description="Disordered" evidence="1">
    <location>
        <begin position="107"/>
        <end position="127"/>
    </location>
</feature>
<proteinExistence type="predicted"/>
<accession>A0A6J4UU37</accession>
<reference evidence="2" key="1">
    <citation type="submission" date="2020-02" db="EMBL/GenBank/DDBJ databases">
        <authorList>
            <person name="Meier V. D."/>
        </authorList>
    </citation>
    <scope>NUCLEOTIDE SEQUENCE</scope>
    <source>
        <strain evidence="2">AVDCRST_MAG59</strain>
    </source>
</reference>
<organism evidence="2">
    <name type="scientific">uncultured Thermomicrobiales bacterium</name>
    <dbReference type="NCBI Taxonomy" id="1645740"/>
    <lineage>
        <taxon>Bacteria</taxon>
        <taxon>Pseudomonadati</taxon>
        <taxon>Thermomicrobiota</taxon>
        <taxon>Thermomicrobia</taxon>
        <taxon>Thermomicrobiales</taxon>
        <taxon>environmental samples</taxon>
    </lineage>
</organism>
<sequence>MGAVKRVASFGAGGVLGFLVGAAVSTLTAPQSGGELRSRLRERAGEVKAAGDAAQAAVEADLIGRFRSDVDDPQALAPEAERATLRRSRALSALGLGLGAQGAYATQEMRDRAGDAGTGPLDLQRTP</sequence>
<gene>
    <name evidence="2" type="ORF">AVDCRST_MAG59-2481</name>
</gene>
<protein>
    <recommendedName>
        <fullName evidence="3">YtxH domain-containing protein</fullName>
    </recommendedName>
</protein>